<evidence type="ECO:0000313" key="3">
    <source>
        <dbReference type="Proteomes" id="UP000663844"/>
    </source>
</evidence>
<feature type="non-terminal residue" evidence="2">
    <location>
        <position position="1"/>
    </location>
</feature>
<organism evidence="2 3">
    <name type="scientific">Adineta steineri</name>
    <dbReference type="NCBI Taxonomy" id="433720"/>
    <lineage>
        <taxon>Eukaryota</taxon>
        <taxon>Metazoa</taxon>
        <taxon>Spiralia</taxon>
        <taxon>Gnathifera</taxon>
        <taxon>Rotifera</taxon>
        <taxon>Eurotatoria</taxon>
        <taxon>Bdelloidea</taxon>
        <taxon>Adinetida</taxon>
        <taxon>Adinetidae</taxon>
        <taxon>Adineta</taxon>
    </lineage>
</organism>
<dbReference type="EMBL" id="CAJOAZ010013048">
    <property type="protein sequence ID" value="CAF4261684.1"/>
    <property type="molecule type" value="Genomic_DNA"/>
</dbReference>
<sequence>LSSSIQWDSATLQLAAALANPQLLSSGVFDSTLFNSVFGTTPNMIASSQSSSSSSSSRHQHSQNTNNNRRT</sequence>
<gene>
    <name evidence="2" type="ORF">OXD698_LOCUS44011</name>
</gene>
<feature type="compositionally biased region" description="Low complexity" evidence="1">
    <location>
        <begin position="47"/>
        <end position="71"/>
    </location>
</feature>
<reference evidence="2" key="1">
    <citation type="submission" date="2021-02" db="EMBL/GenBank/DDBJ databases">
        <authorList>
            <person name="Nowell W R."/>
        </authorList>
    </citation>
    <scope>NUCLEOTIDE SEQUENCE</scope>
</reference>
<comment type="caution">
    <text evidence="2">The sequence shown here is derived from an EMBL/GenBank/DDBJ whole genome shotgun (WGS) entry which is preliminary data.</text>
</comment>
<feature type="region of interest" description="Disordered" evidence="1">
    <location>
        <begin position="45"/>
        <end position="71"/>
    </location>
</feature>
<proteinExistence type="predicted"/>
<name>A0A820FCP6_9BILA</name>
<dbReference type="Proteomes" id="UP000663844">
    <property type="component" value="Unassembled WGS sequence"/>
</dbReference>
<evidence type="ECO:0000256" key="1">
    <source>
        <dbReference type="SAM" id="MobiDB-lite"/>
    </source>
</evidence>
<dbReference type="AlphaFoldDB" id="A0A820FCP6"/>
<evidence type="ECO:0000313" key="2">
    <source>
        <dbReference type="EMBL" id="CAF4261684.1"/>
    </source>
</evidence>
<protein>
    <submittedName>
        <fullName evidence="2">Uncharacterized protein</fullName>
    </submittedName>
</protein>
<accession>A0A820FCP6</accession>